<protein>
    <submittedName>
        <fullName evidence="1">Conserved protein</fullName>
    </submittedName>
</protein>
<accession>A0A081BB11</accession>
<organism evidence="1 2">
    <name type="scientific">Tepidicaulis marinus</name>
    <dbReference type="NCBI Taxonomy" id="1333998"/>
    <lineage>
        <taxon>Bacteria</taxon>
        <taxon>Pseudomonadati</taxon>
        <taxon>Pseudomonadota</taxon>
        <taxon>Alphaproteobacteria</taxon>
        <taxon>Hyphomicrobiales</taxon>
        <taxon>Parvibaculaceae</taxon>
        <taxon>Tepidicaulis</taxon>
    </lineage>
</organism>
<dbReference type="EMBL" id="BBIO01000008">
    <property type="protein sequence ID" value="GAK45229.1"/>
    <property type="molecule type" value="Genomic_DNA"/>
</dbReference>
<evidence type="ECO:0000313" key="2">
    <source>
        <dbReference type="Proteomes" id="UP000028702"/>
    </source>
</evidence>
<dbReference type="InterPro" id="IPR010727">
    <property type="entry name" value="DUF1302"/>
</dbReference>
<reference evidence="1 2" key="1">
    <citation type="submission" date="2014-07" db="EMBL/GenBank/DDBJ databases">
        <title>Tepidicaulis marinum gen. nov., sp. nov., a novel marine bacterium denitrifying nitrate to nitrous oxide strictly under microaerobic conditions.</title>
        <authorList>
            <person name="Takeuchi M."/>
            <person name="Yamagishi T."/>
            <person name="Kamagata Y."/>
            <person name="Oshima K."/>
            <person name="Hattori M."/>
            <person name="Katayama T."/>
            <person name="Hanada S."/>
            <person name="Tamaki H."/>
            <person name="Marumo K."/>
            <person name="Maeda H."/>
            <person name="Nedachi M."/>
            <person name="Iwasaki W."/>
            <person name="Suwa Y."/>
            <person name="Sakata S."/>
        </authorList>
    </citation>
    <scope>NUCLEOTIDE SEQUENCE [LARGE SCALE GENOMIC DNA]</scope>
    <source>
        <strain evidence="1 2">MA2</strain>
    </source>
</reference>
<name>A0A081BB11_9HYPH</name>
<sequence>MANGQSFVTGGEFISGFFNRNCSTAGNISGEFDKEVSDPRFNCGGGVNPYLDYSVAYPTGNNEALRLALKDGTGDIARDQDREASDSGQYGLALRWYSEELNSTEFGFYFMNYHSRVPIASERYINRPGNTSLQVYNATGLNAGQTTCGALQSGCLGGGAGPGAALATFNPAKLAYLNSTQVNDPDGLIQAAKNGLALNGSPTVASVIAPVAQIATGGINGGSLLEAMILNCALIADQSVDLNADTVPDLAVDGAEILAATTTAGAASNIGLFLEYPEDIKLFGFSFNTTIGDWGVQGETSFRPNQPLQLDTDQLTLAALGASCLFDFILGADTVSAQVDAGQTFRPNSTCGSVGVGQSAEYSGFVREEVLTAQIGTTATYTQSNPLIGALGADLGILVTEAGAMWVPDVPDEADFSRKQLANVCTAGTDLPLGAFLALDNRQGCRPTSLSWGYVLLGQLQYNNAFGTPITLNPTIAWQH</sequence>
<gene>
    <name evidence="1" type="ORF">M2A_1728</name>
</gene>
<keyword evidence="2" id="KW-1185">Reference proteome</keyword>
<dbReference type="eggNOG" id="COG3203">
    <property type="taxonomic scope" value="Bacteria"/>
</dbReference>
<comment type="caution">
    <text evidence="1">The sequence shown here is derived from an EMBL/GenBank/DDBJ whole genome shotgun (WGS) entry which is preliminary data.</text>
</comment>
<dbReference type="STRING" id="1333998.M2A_1728"/>
<evidence type="ECO:0000313" key="1">
    <source>
        <dbReference type="EMBL" id="GAK45229.1"/>
    </source>
</evidence>
<proteinExistence type="predicted"/>
<feature type="non-terminal residue" evidence="1">
    <location>
        <position position="480"/>
    </location>
</feature>
<dbReference type="Pfam" id="PF06980">
    <property type="entry name" value="DUF1302"/>
    <property type="match status" value="1"/>
</dbReference>
<dbReference type="Proteomes" id="UP000028702">
    <property type="component" value="Unassembled WGS sequence"/>
</dbReference>
<dbReference type="AlphaFoldDB" id="A0A081BB11"/>